<dbReference type="Proteomes" id="UP000663525">
    <property type="component" value="Chromosome"/>
</dbReference>
<accession>A0A897MU50</accession>
<organism evidence="1 2">
    <name type="scientific">Halapricum desulfuricans</name>
    <dbReference type="NCBI Taxonomy" id="2841257"/>
    <lineage>
        <taxon>Archaea</taxon>
        <taxon>Methanobacteriati</taxon>
        <taxon>Methanobacteriota</taxon>
        <taxon>Stenosarchaea group</taxon>
        <taxon>Halobacteria</taxon>
        <taxon>Halobacteriales</taxon>
        <taxon>Haloarculaceae</taxon>
        <taxon>Halapricum</taxon>
    </lineage>
</organism>
<protein>
    <submittedName>
        <fullName evidence="1">Uncharacterized protein</fullName>
    </submittedName>
</protein>
<dbReference type="EMBL" id="CP064787">
    <property type="protein sequence ID" value="QSG05670.1"/>
    <property type="molecule type" value="Genomic_DNA"/>
</dbReference>
<evidence type="ECO:0000313" key="2">
    <source>
        <dbReference type="Proteomes" id="UP000663525"/>
    </source>
</evidence>
<sequence length="52" mass="5609">MNHRPDYQFHRTNSARECCDDRQVTPTGSEVAANVSAGTTALDLSAKNLSDG</sequence>
<reference evidence="1" key="1">
    <citation type="submission" date="2020-11" db="EMBL/GenBank/DDBJ databases">
        <title>Carbohydrate-dependent, anaerobic sulfur respiration: A novel catabolism in halophilic archaea.</title>
        <authorList>
            <person name="Sorokin D.Y."/>
            <person name="Messina E."/>
            <person name="Smedile F."/>
            <person name="La Cono V."/>
            <person name="Hallsworth J.E."/>
            <person name="Yakimov M.M."/>
        </authorList>
    </citation>
    <scope>NUCLEOTIDE SEQUENCE</scope>
    <source>
        <strain evidence="1">HSR12-1</strain>
    </source>
</reference>
<evidence type="ECO:0000313" key="1">
    <source>
        <dbReference type="EMBL" id="QSG05670.1"/>
    </source>
</evidence>
<gene>
    <name evidence="1" type="ORF">HSR121_1325</name>
</gene>
<proteinExistence type="predicted"/>
<name>A0A897MU50_9EURY</name>
<dbReference type="AlphaFoldDB" id="A0A897MU50"/>